<dbReference type="GO" id="GO:0004252">
    <property type="term" value="F:serine-type endopeptidase activity"/>
    <property type="evidence" value="ECO:0007669"/>
    <property type="project" value="UniProtKB-UniRule"/>
</dbReference>
<evidence type="ECO:0000256" key="8">
    <source>
        <dbReference type="SAM" id="MobiDB-lite"/>
    </source>
</evidence>
<dbReference type="CDD" id="cd04852">
    <property type="entry name" value="Peptidases_S8_3"/>
    <property type="match status" value="1"/>
</dbReference>
<evidence type="ECO:0000259" key="9">
    <source>
        <dbReference type="Pfam" id="PF00082"/>
    </source>
</evidence>
<feature type="active site" description="Charge relay system" evidence="6 7">
    <location>
        <position position="103"/>
    </location>
</feature>
<dbReference type="PROSITE" id="PS51892">
    <property type="entry name" value="SUBTILASE"/>
    <property type="match status" value="1"/>
</dbReference>
<dbReference type="SUPFAM" id="SSF52743">
    <property type="entry name" value="Subtilisin-like"/>
    <property type="match status" value="1"/>
</dbReference>
<dbReference type="CDD" id="cd02120">
    <property type="entry name" value="PA_subtilisin_like"/>
    <property type="match status" value="1"/>
</dbReference>
<keyword evidence="13" id="KW-1185">Reference proteome</keyword>
<dbReference type="PROSITE" id="PS00138">
    <property type="entry name" value="SUBTILASE_SER"/>
    <property type="match status" value="1"/>
</dbReference>
<sequence length="696" mass="74704">MGAKQENETLVVNQHRTILQDVIHHGSAQDSLVHSYKRSFNGFAAKLTDEESRKIAGLEGVVSVFPSVNYQLHTTRSWDFVGFGETVNRVPTVESDIIVGVFDTGIWPESESFNDDGLGPPPKKWKGTCTTKNFTCNNKVIGARVYPNTGSSSPRDDGGHGSHTASTVAGRTVQGASLYRIAEGDARGGVPSARIAVYKVCNMFRCFGADVLAAFDDAIADGVDIISISMGFRSSKNFNEDPIAIGSFHALGKGILTANSAGNRGPSLNTTTSLAPWLLSVAATSIDRKIISKLTLGKDTTLVGTAINTFSLKGTEFPLITGADAKASGCDERSARACTVGCLDPELVKGKILLCERTDGEGALAHFYGALALIDKNGYPDVSLLYSLPATSLSYRGIQDVASYINNTKNPRANILKSESAPDEKAPTVVSFSSRGPNTITSTVLKPDISAPGVDILAAWSPSSPLTAVLGDKRSVRYNIVSGTSMACPHAAAAAAYVKSFHPDWSPAAIKSALMTTATRMSRDQNKEGEFAYGAGNINPVKAINPGLVFDASKEDYIRLLCQNGYSTKKVRLISVDDSSCLDVGYSKWLPHFGVNYPALTIKVSPGSDFSGKFSRTVTNVGKPNSNYTLRVDPPYTINVSLLARPNHLNFTSLNQKLEITFQVYVSIINPGEMLSFQCMWSDGEHEMRFPVVIYA</sequence>
<dbReference type="InterPro" id="IPR034197">
    <property type="entry name" value="Peptidases_S8_3"/>
</dbReference>
<evidence type="ECO:0000313" key="12">
    <source>
        <dbReference type="EMBL" id="KAG9457097.1"/>
    </source>
</evidence>
<name>A0AAV7FBE0_ARIFI</name>
<dbReference type="EMBL" id="JAINDJ010000002">
    <property type="protein sequence ID" value="KAG9457097.1"/>
    <property type="molecule type" value="Genomic_DNA"/>
</dbReference>
<keyword evidence="5 7" id="KW-0720">Serine protease</keyword>
<keyword evidence="3" id="KW-0732">Signal</keyword>
<dbReference type="InterPro" id="IPR015500">
    <property type="entry name" value="Peptidase_S8_subtilisin-rel"/>
</dbReference>
<dbReference type="Proteomes" id="UP000825729">
    <property type="component" value="Unassembled WGS sequence"/>
</dbReference>
<evidence type="ECO:0000256" key="7">
    <source>
        <dbReference type="PROSITE-ProRule" id="PRU01240"/>
    </source>
</evidence>
<dbReference type="InterPro" id="IPR036852">
    <property type="entry name" value="Peptidase_S8/S53_dom_sf"/>
</dbReference>
<evidence type="ECO:0000256" key="1">
    <source>
        <dbReference type="ARBA" id="ARBA00011073"/>
    </source>
</evidence>
<evidence type="ECO:0000256" key="6">
    <source>
        <dbReference type="PIRSR" id="PIRSR615500-1"/>
    </source>
</evidence>
<dbReference type="InterPro" id="IPR010259">
    <property type="entry name" value="S8pro/Inhibitor_I9"/>
</dbReference>
<evidence type="ECO:0000313" key="13">
    <source>
        <dbReference type="Proteomes" id="UP000825729"/>
    </source>
</evidence>
<dbReference type="Gene3D" id="3.50.30.30">
    <property type="match status" value="1"/>
</dbReference>
<feature type="active site" description="Charge relay system" evidence="6 7">
    <location>
        <position position="485"/>
    </location>
</feature>
<comment type="caution">
    <text evidence="12">The sequence shown here is derived from an EMBL/GenBank/DDBJ whole genome shotgun (WGS) entry which is preliminary data.</text>
</comment>
<dbReference type="InterPro" id="IPR037045">
    <property type="entry name" value="S8pro/Inhibitor_I9_sf"/>
</dbReference>
<dbReference type="InterPro" id="IPR045051">
    <property type="entry name" value="SBT"/>
</dbReference>
<dbReference type="Pfam" id="PF05922">
    <property type="entry name" value="Inhibitor_I9"/>
    <property type="match status" value="1"/>
</dbReference>
<dbReference type="InterPro" id="IPR000209">
    <property type="entry name" value="Peptidase_S8/S53_dom"/>
</dbReference>
<dbReference type="Pfam" id="PF17766">
    <property type="entry name" value="fn3_6"/>
    <property type="match status" value="1"/>
</dbReference>
<evidence type="ECO:0008006" key="14">
    <source>
        <dbReference type="Google" id="ProtNLM"/>
    </source>
</evidence>
<evidence type="ECO:0000259" key="11">
    <source>
        <dbReference type="Pfam" id="PF17766"/>
    </source>
</evidence>
<comment type="similarity">
    <text evidence="1 7">Belongs to the peptidase S8 family.</text>
</comment>
<feature type="active site" description="Charge relay system" evidence="6 7">
    <location>
        <position position="160"/>
    </location>
</feature>
<evidence type="ECO:0000256" key="4">
    <source>
        <dbReference type="ARBA" id="ARBA00022801"/>
    </source>
</evidence>
<reference evidence="12 13" key="1">
    <citation type="submission" date="2021-07" db="EMBL/GenBank/DDBJ databases">
        <title>The Aristolochia fimbriata genome: insights into angiosperm evolution, floral development and chemical biosynthesis.</title>
        <authorList>
            <person name="Jiao Y."/>
        </authorList>
    </citation>
    <scope>NUCLEOTIDE SEQUENCE [LARGE SCALE GENOMIC DNA]</scope>
    <source>
        <strain evidence="12">IBCAS-2021</strain>
        <tissue evidence="12">Leaf</tissue>
    </source>
</reference>
<keyword evidence="4 7" id="KW-0378">Hydrolase</keyword>
<dbReference type="PANTHER" id="PTHR10795">
    <property type="entry name" value="PROPROTEIN CONVERTASE SUBTILISIN/KEXIN"/>
    <property type="match status" value="1"/>
</dbReference>
<evidence type="ECO:0000256" key="5">
    <source>
        <dbReference type="ARBA" id="ARBA00022825"/>
    </source>
</evidence>
<dbReference type="Gene3D" id="3.40.50.200">
    <property type="entry name" value="Peptidase S8/S53 domain"/>
    <property type="match status" value="1"/>
</dbReference>
<accession>A0AAV7FBE0</accession>
<dbReference type="Gene3D" id="3.30.70.80">
    <property type="entry name" value="Peptidase S8 propeptide/proteinase inhibitor I9"/>
    <property type="match status" value="1"/>
</dbReference>
<dbReference type="InterPro" id="IPR041469">
    <property type="entry name" value="Subtilisin-like_FN3"/>
</dbReference>
<dbReference type="GO" id="GO:0006508">
    <property type="term" value="P:proteolysis"/>
    <property type="evidence" value="ECO:0007669"/>
    <property type="project" value="UniProtKB-KW"/>
</dbReference>
<evidence type="ECO:0000256" key="3">
    <source>
        <dbReference type="ARBA" id="ARBA00022729"/>
    </source>
</evidence>
<dbReference type="InterPro" id="IPR023828">
    <property type="entry name" value="Peptidase_S8_Ser-AS"/>
</dbReference>
<feature type="domain" description="Subtilisin-like protease fibronectin type-III" evidence="11">
    <location>
        <begin position="595"/>
        <end position="694"/>
    </location>
</feature>
<evidence type="ECO:0000259" key="10">
    <source>
        <dbReference type="Pfam" id="PF05922"/>
    </source>
</evidence>
<dbReference type="AlphaFoldDB" id="A0AAV7FBE0"/>
<protein>
    <recommendedName>
        <fullName evidence="14">Cucumisin</fullName>
    </recommendedName>
</protein>
<evidence type="ECO:0000256" key="2">
    <source>
        <dbReference type="ARBA" id="ARBA00022670"/>
    </source>
</evidence>
<dbReference type="PRINTS" id="PR00723">
    <property type="entry name" value="SUBTILISIN"/>
</dbReference>
<feature type="domain" description="Peptidase S8/S53" evidence="9">
    <location>
        <begin position="95"/>
        <end position="536"/>
    </location>
</feature>
<gene>
    <name evidence="12" type="ORF">H6P81_001605</name>
</gene>
<dbReference type="Gene3D" id="2.60.40.2310">
    <property type="match status" value="1"/>
</dbReference>
<dbReference type="Pfam" id="PF00082">
    <property type="entry name" value="Peptidase_S8"/>
    <property type="match status" value="1"/>
</dbReference>
<feature type="region of interest" description="Disordered" evidence="8">
    <location>
        <begin position="147"/>
        <end position="167"/>
    </location>
</feature>
<organism evidence="12 13">
    <name type="scientific">Aristolochia fimbriata</name>
    <name type="common">White veined hardy Dutchman's pipe vine</name>
    <dbReference type="NCBI Taxonomy" id="158543"/>
    <lineage>
        <taxon>Eukaryota</taxon>
        <taxon>Viridiplantae</taxon>
        <taxon>Streptophyta</taxon>
        <taxon>Embryophyta</taxon>
        <taxon>Tracheophyta</taxon>
        <taxon>Spermatophyta</taxon>
        <taxon>Magnoliopsida</taxon>
        <taxon>Magnoliidae</taxon>
        <taxon>Piperales</taxon>
        <taxon>Aristolochiaceae</taxon>
        <taxon>Aristolochia</taxon>
    </lineage>
</organism>
<proteinExistence type="inferred from homology"/>
<feature type="domain" description="Inhibitor I9" evidence="10">
    <location>
        <begin position="4"/>
        <end position="73"/>
    </location>
</feature>
<keyword evidence="2 7" id="KW-0645">Protease</keyword>